<evidence type="ECO:0000313" key="2">
    <source>
        <dbReference type="Proteomes" id="UP001243757"/>
    </source>
</evidence>
<proteinExistence type="predicted"/>
<dbReference type="RefSeq" id="WP_284480477.1">
    <property type="nucleotide sequence ID" value="NZ_JASNJD010000005.1"/>
</dbReference>
<reference evidence="1 2" key="1">
    <citation type="submission" date="2023-05" db="EMBL/GenBank/DDBJ databases">
        <title>Pseudodonghicola sp. nov.</title>
        <authorList>
            <person name="Huang J."/>
        </authorList>
    </citation>
    <scope>NUCLEOTIDE SEQUENCE [LARGE SCALE GENOMIC DNA]</scope>
    <source>
        <strain evidence="1 2">IC7</strain>
    </source>
</reference>
<protein>
    <submittedName>
        <fullName evidence="1">Monooxygenase</fullName>
    </submittedName>
</protein>
<dbReference type="PANTHER" id="PTHR39169:SF1">
    <property type="entry name" value="MONOOXYGENASE YDHR-RELATED"/>
    <property type="match status" value="1"/>
</dbReference>
<keyword evidence="1" id="KW-0560">Oxidoreductase</keyword>
<accession>A0ABT7EZ97</accession>
<dbReference type="InterPro" id="IPR011008">
    <property type="entry name" value="Dimeric_a/b-barrel"/>
</dbReference>
<comment type="caution">
    <text evidence="1">The sequence shown here is derived from an EMBL/GenBank/DDBJ whole genome shotgun (WGS) entry which is preliminary data.</text>
</comment>
<dbReference type="PANTHER" id="PTHR39169">
    <property type="match status" value="1"/>
</dbReference>
<sequence>MAYTLVQFDFPYAGPWGADMATAMGDLAQDIAGETGLVWKIWTENEATGRAGGIYVFDNPAAAAAYTEKHSARLAAFGITGINAQSFDVNAPLSTITRAPL</sequence>
<dbReference type="Pfam" id="PF08803">
    <property type="entry name" value="ydhR"/>
    <property type="match status" value="1"/>
</dbReference>
<dbReference type="SUPFAM" id="SSF54909">
    <property type="entry name" value="Dimeric alpha+beta barrel"/>
    <property type="match status" value="1"/>
</dbReference>
<gene>
    <name evidence="1" type="ORF">QO033_08225</name>
</gene>
<dbReference type="EMBL" id="JASNJD010000005">
    <property type="protein sequence ID" value="MDK3017659.1"/>
    <property type="molecule type" value="Genomic_DNA"/>
</dbReference>
<dbReference type="Proteomes" id="UP001243757">
    <property type="component" value="Unassembled WGS sequence"/>
</dbReference>
<name>A0ABT7EZ97_9RHOB</name>
<keyword evidence="1" id="KW-0503">Monooxygenase</keyword>
<organism evidence="1 2">
    <name type="scientific">Pseudodonghicola flavimaris</name>
    <dbReference type="NCBI Taxonomy" id="3050036"/>
    <lineage>
        <taxon>Bacteria</taxon>
        <taxon>Pseudomonadati</taxon>
        <taxon>Pseudomonadota</taxon>
        <taxon>Alphaproteobacteria</taxon>
        <taxon>Rhodobacterales</taxon>
        <taxon>Paracoccaceae</taxon>
        <taxon>Pseudodonghicola</taxon>
    </lineage>
</organism>
<dbReference type="Gene3D" id="3.30.70.100">
    <property type="match status" value="1"/>
</dbReference>
<evidence type="ECO:0000313" key="1">
    <source>
        <dbReference type="EMBL" id="MDK3017659.1"/>
    </source>
</evidence>
<dbReference type="NCBIfam" id="NF008333">
    <property type="entry name" value="PRK11118.1"/>
    <property type="match status" value="1"/>
</dbReference>
<dbReference type="GO" id="GO:0004497">
    <property type="term" value="F:monooxygenase activity"/>
    <property type="evidence" value="ECO:0007669"/>
    <property type="project" value="UniProtKB-KW"/>
</dbReference>
<keyword evidence="2" id="KW-1185">Reference proteome</keyword>
<dbReference type="InterPro" id="IPR014910">
    <property type="entry name" value="YdhR"/>
</dbReference>